<dbReference type="STRING" id="1797716.A3D07_01785"/>
<dbReference type="InterPro" id="IPR009241">
    <property type="entry name" value="HigB-like"/>
</dbReference>
<accession>A0A1F5GHB2</accession>
<protein>
    <recommendedName>
        <fullName evidence="3">Addiction module toxin RelE</fullName>
    </recommendedName>
</protein>
<organism evidence="1 2">
    <name type="scientific">Candidatus Curtissbacteria bacterium RIFCSPHIGHO2_02_FULL_42_15</name>
    <dbReference type="NCBI Taxonomy" id="1797716"/>
    <lineage>
        <taxon>Bacteria</taxon>
        <taxon>Candidatus Curtissiibacteriota</taxon>
    </lineage>
</organism>
<evidence type="ECO:0000313" key="1">
    <source>
        <dbReference type="EMBL" id="OGD91252.1"/>
    </source>
</evidence>
<reference evidence="1 2" key="1">
    <citation type="journal article" date="2016" name="Nat. Commun.">
        <title>Thousands of microbial genomes shed light on interconnected biogeochemical processes in an aquifer system.</title>
        <authorList>
            <person name="Anantharaman K."/>
            <person name="Brown C.T."/>
            <person name="Hug L.A."/>
            <person name="Sharon I."/>
            <person name="Castelle C.J."/>
            <person name="Probst A.J."/>
            <person name="Thomas B.C."/>
            <person name="Singh A."/>
            <person name="Wilkins M.J."/>
            <person name="Karaoz U."/>
            <person name="Brodie E.L."/>
            <person name="Williams K.H."/>
            <person name="Hubbard S.S."/>
            <person name="Banfield J.F."/>
        </authorList>
    </citation>
    <scope>NUCLEOTIDE SEQUENCE [LARGE SCALE GENOMIC DNA]</scope>
</reference>
<dbReference type="Proteomes" id="UP000177124">
    <property type="component" value="Unassembled WGS sequence"/>
</dbReference>
<evidence type="ECO:0000313" key="2">
    <source>
        <dbReference type="Proteomes" id="UP000177124"/>
    </source>
</evidence>
<comment type="caution">
    <text evidence="1">The sequence shown here is derived from an EMBL/GenBank/DDBJ whole genome shotgun (WGS) entry which is preliminary data.</text>
</comment>
<gene>
    <name evidence="1" type="ORF">A3D07_01785</name>
</gene>
<dbReference type="AlphaFoldDB" id="A0A1F5GHB2"/>
<sequence>MKKNVYLDKNAEKELRKFSEEVQLDFEAYFKILELEGRLDFPQGRKVSKEIFEIRIKLKGEYRGFYAYIGKMDIVILHFFRKKTQKTPIKELELAKRRLKQYDS</sequence>
<dbReference type="Pfam" id="PF05973">
    <property type="entry name" value="Gp49"/>
    <property type="match status" value="1"/>
</dbReference>
<name>A0A1F5GHB2_9BACT</name>
<proteinExistence type="predicted"/>
<dbReference type="EMBL" id="MFBF01000020">
    <property type="protein sequence ID" value="OGD91252.1"/>
    <property type="molecule type" value="Genomic_DNA"/>
</dbReference>
<evidence type="ECO:0008006" key="3">
    <source>
        <dbReference type="Google" id="ProtNLM"/>
    </source>
</evidence>